<evidence type="ECO:0000256" key="1">
    <source>
        <dbReference type="ARBA" id="ARBA00004651"/>
    </source>
</evidence>
<accession>V7I4B1</accession>
<feature type="transmembrane region" description="Helical" evidence="2">
    <location>
        <begin position="268"/>
        <end position="286"/>
    </location>
</feature>
<feature type="transmembrane region" description="Helical" evidence="2">
    <location>
        <begin position="327"/>
        <end position="352"/>
    </location>
</feature>
<dbReference type="PANTHER" id="PTHR23526:SF2">
    <property type="entry name" value="MAJOR FACILITATOR SUPERFAMILY (MFS) PROFILE DOMAIN-CONTAINING PROTEIN"/>
    <property type="match status" value="1"/>
</dbReference>
<dbReference type="eggNOG" id="COG2814">
    <property type="taxonomic scope" value="Bacteria"/>
</dbReference>
<evidence type="ECO:0000313" key="4">
    <source>
        <dbReference type="Proteomes" id="UP000017747"/>
    </source>
</evidence>
<name>V7I4B1_9CLOT</name>
<dbReference type="Gene3D" id="1.20.1250.20">
    <property type="entry name" value="MFS general substrate transporter like domains"/>
    <property type="match status" value="2"/>
</dbReference>
<feature type="transmembrane region" description="Helical" evidence="2">
    <location>
        <begin position="204"/>
        <end position="225"/>
    </location>
</feature>
<dbReference type="SUPFAM" id="SSF103473">
    <property type="entry name" value="MFS general substrate transporter"/>
    <property type="match status" value="1"/>
</dbReference>
<reference evidence="3 4" key="1">
    <citation type="journal article" date="2014" name="Genome Announc.">
        <title>Genome Sequence of Youngiibacter fragilis, the Type Strain of the Genus Youngiibacter.</title>
        <authorList>
            <person name="Wawrik C.B."/>
            <person name="Callaghan A.V."/>
            <person name="Stamps B.W."/>
            <person name="Wawrik B."/>
        </authorList>
    </citation>
    <scope>NUCLEOTIDE SEQUENCE [LARGE SCALE GENOMIC DNA]</scope>
    <source>
        <strain evidence="3 4">232.1</strain>
    </source>
</reference>
<sequence length="386" mass="42716">MVTIFAKSFAAKFLDRLGGAPIHYSLLNALPGFVAIFVTIPGIVMIQMARNKRRIMEGFFYLSRSFPLLLALVPFLPEARRPLAFVLVYGLMNFPESISATALQSFTGDVFSPRERGEAITYRNSYSQIAQLITSVIMGVVLSVTTTNRSAIFMYQLFIVLSFLLGLKEIHYLNLLKAEERAPLANMNPVDTIRRIFTNRDYRSFIICSLIFHFGWQTGWPLFSIYQISYLGADEKWLTIVNVVLSLSGIVSFPIWQRIVKKTGYDLGIVFATICMASTPILYTFTHSMFMNAAVQPIIGFSTAGITAVLLGLMLESSPEGEGLVSAAVHTTLTSVTLAVAPLFGNLVLSLLGLNASLYVSGTLRAAGALAFLIRYHMKRRKDGSI</sequence>
<evidence type="ECO:0000256" key="2">
    <source>
        <dbReference type="SAM" id="Phobius"/>
    </source>
</evidence>
<feature type="transmembrane region" description="Helical" evidence="2">
    <location>
        <begin position="358"/>
        <end position="376"/>
    </location>
</feature>
<comment type="subcellular location">
    <subcellularLocation>
        <location evidence="1">Cell membrane</location>
        <topology evidence="1">Multi-pass membrane protein</topology>
    </subcellularLocation>
</comment>
<dbReference type="Proteomes" id="UP000017747">
    <property type="component" value="Unassembled WGS sequence"/>
</dbReference>
<keyword evidence="4" id="KW-1185">Reference proteome</keyword>
<protein>
    <recommendedName>
        <fullName evidence="5">MFS transporter</fullName>
    </recommendedName>
</protein>
<dbReference type="GO" id="GO:0005886">
    <property type="term" value="C:plasma membrane"/>
    <property type="evidence" value="ECO:0007669"/>
    <property type="project" value="UniProtKB-SubCell"/>
</dbReference>
<organism evidence="3 4">
    <name type="scientific">Youngiibacter fragilis 232.1</name>
    <dbReference type="NCBI Taxonomy" id="994573"/>
    <lineage>
        <taxon>Bacteria</taxon>
        <taxon>Bacillati</taxon>
        <taxon>Bacillota</taxon>
        <taxon>Clostridia</taxon>
        <taxon>Eubacteriales</taxon>
        <taxon>Clostridiaceae</taxon>
        <taxon>Youngiibacter</taxon>
    </lineage>
</organism>
<feature type="transmembrane region" description="Helical" evidence="2">
    <location>
        <begin position="298"/>
        <end position="315"/>
    </location>
</feature>
<dbReference type="InterPro" id="IPR011701">
    <property type="entry name" value="MFS"/>
</dbReference>
<dbReference type="PANTHER" id="PTHR23526">
    <property type="entry name" value="INTEGRAL MEMBRANE TRANSPORT PROTEIN-RELATED"/>
    <property type="match status" value="1"/>
</dbReference>
<keyword evidence="2" id="KW-0812">Transmembrane</keyword>
<gene>
    <name evidence="3" type="ORF">T472_0214985</name>
</gene>
<dbReference type="AlphaFoldDB" id="V7I4B1"/>
<dbReference type="EMBL" id="AXUN02000198">
    <property type="protein sequence ID" value="ETA79827.1"/>
    <property type="molecule type" value="Genomic_DNA"/>
</dbReference>
<feature type="transmembrane region" description="Helical" evidence="2">
    <location>
        <begin position="124"/>
        <end position="144"/>
    </location>
</feature>
<dbReference type="STRING" id="994573.T472_0214985"/>
<dbReference type="InterPro" id="IPR036259">
    <property type="entry name" value="MFS_trans_sf"/>
</dbReference>
<evidence type="ECO:0008006" key="5">
    <source>
        <dbReference type="Google" id="ProtNLM"/>
    </source>
</evidence>
<dbReference type="Pfam" id="PF07690">
    <property type="entry name" value="MFS_1"/>
    <property type="match status" value="1"/>
</dbReference>
<keyword evidence="2" id="KW-1133">Transmembrane helix</keyword>
<dbReference type="InterPro" id="IPR052528">
    <property type="entry name" value="Sugar_transport-like"/>
</dbReference>
<dbReference type="GO" id="GO:0022857">
    <property type="term" value="F:transmembrane transporter activity"/>
    <property type="evidence" value="ECO:0007669"/>
    <property type="project" value="InterPro"/>
</dbReference>
<evidence type="ECO:0000313" key="3">
    <source>
        <dbReference type="EMBL" id="ETA79827.1"/>
    </source>
</evidence>
<feature type="transmembrane region" description="Helical" evidence="2">
    <location>
        <begin position="237"/>
        <end position="256"/>
    </location>
</feature>
<feature type="transmembrane region" description="Helical" evidence="2">
    <location>
        <begin position="150"/>
        <end position="167"/>
    </location>
</feature>
<proteinExistence type="predicted"/>
<keyword evidence="2" id="KW-0472">Membrane</keyword>
<comment type="caution">
    <text evidence="3">The sequence shown here is derived from an EMBL/GenBank/DDBJ whole genome shotgun (WGS) entry which is preliminary data.</text>
</comment>
<feature type="transmembrane region" description="Helical" evidence="2">
    <location>
        <begin position="22"/>
        <end position="46"/>
    </location>
</feature>